<organism evidence="1 2">
    <name type="scientific">Sagittula marina</name>
    <dbReference type="NCBI Taxonomy" id="943940"/>
    <lineage>
        <taxon>Bacteria</taxon>
        <taxon>Pseudomonadati</taxon>
        <taxon>Pseudomonadota</taxon>
        <taxon>Alphaproteobacteria</taxon>
        <taxon>Rhodobacterales</taxon>
        <taxon>Roseobacteraceae</taxon>
        <taxon>Sagittula</taxon>
    </lineage>
</organism>
<protein>
    <recommendedName>
        <fullName evidence="3">DUF1223 domain-containing protein</fullName>
    </recommendedName>
</protein>
<evidence type="ECO:0000313" key="1">
    <source>
        <dbReference type="EMBL" id="MBB3986672.1"/>
    </source>
</evidence>
<sequence length="293" mass="32265">MAAFNSRGLRRFVCHCTQFFMSFPKWVCHRLSQMIDWFHHISGDKQFEDGARAGCDAMNRVLTLGAAVWMGLAGLPAGIAHAEDDNPVVVELFTSQGCSSCPPADALLEEIGTRDDVIALALHVDYWDYIGWKDRFASPKFTKRQRGYARAGGWKMIYTPQIVVNGMEDVVGSRPGAVSALIAAHEDAAPKAHVTLERVGDMVRIRAVSDGQVRPCDVHVVRYDPAEEVMIGRGENAGKTVNYTHIVRDWDVAARWDGTGTFEAEVPVPGDMPVVVLLQSPRHGPIIAAARLR</sequence>
<dbReference type="PANTHER" id="PTHR36057">
    <property type="match status" value="1"/>
</dbReference>
<accession>A0A7W6GTC2</accession>
<dbReference type="PANTHER" id="PTHR36057:SF1">
    <property type="entry name" value="LIPOPROTEIN LIPID ATTACHMENT SITE-LIKE PROTEIN, PUTATIVE (DUF1223)-RELATED"/>
    <property type="match status" value="1"/>
</dbReference>
<evidence type="ECO:0008006" key="3">
    <source>
        <dbReference type="Google" id="ProtNLM"/>
    </source>
</evidence>
<dbReference type="Pfam" id="PF06764">
    <property type="entry name" value="DUF1223"/>
    <property type="match status" value="1"/>
</dbReference>
<evidence type="ECO:0000313" key="2">
    <source>
        <dbReference type="Proteomes" id="UP000541426"/>
    </source>
</evidence>
<dbReference type="AlphaFoldDB" id="A0A7W6GTC2"/>
<dbReference type="InterPro" id="IPR010634">
    <property type="entry name" value="DUF1223"/>
</dbReference>
<comment type="caution">
    <text evidence="1">The sequence shown here is derived from an EMBL/GenBank/DDBJ whole genome shotgun (WGS) entry which is preliminary data.</text>
</comment>
<dbReference type="Proteomes" id="UP000541426">
    <property type="component" value="Unassembled WGS sequence"/>
</dbReference>
<dbReference type="RefSeq" id="WP_344716300.1">
    <property type="nucleotide sequence ID" value="NZ_BAABBZ010000006.1"/>
</dbReference>
<proteinExistence type="predicted"/>
<keyword evidence="2" id="KW-1185">Reference proteome</keyword>
<name>A0A7W6GTC2_9RHOB</name>
<dbReference type="InterPro" id="IPR036249">
    <property type="entry name" value="Thioredoxin-like_sf"/>
</dbReference>
<gene>
    <name evidence="1" type="ORF">GGQ68_003015</name>
</gene>
<dbReference type="EMBL" id="JACIEJ010000007">
    <property type="protein sequence ID" value="MBB3986672.1"/>
    <property type="molecule type" value="Genomic_DNA"/>
</dbReference>
<dbReference type="SUPFAM" id="SSF52833">
    <property type="entry name" value="Thioredoxin-like"/>
    <property type="match status" value="1"/>
</dbReference>
<reference evidence="1 2" key="1">
    <citation type="submission" date="2020-08" db="EMBL/GenBank/DDBJ databases">
        <title>Genomic Encyclopedia of Type Strains, Phase IV (KMG-IV): sequencing the most valuable type-strain genomes for metagenomic binning, comparative biology and taxonomic classification.</title>
        <authorList>
            <person name="Goeker M."/>
        </authorList>
    </citation>
    <scope>NUCLEOTIDE SEQUENCE [LARGE SCALE GENOMIC DNA]</scope>
    <source>
        <strain evidence="1 2">DSM 102235</strain>
    </source>
</reference>